<feature type="region of interest" description="Disordered" evidence="1">
    <location>
        <begin position="105"/>
        <end position="124"/>
    </location>
</feature>
<accession>A0ABQ4XI62</accession>
<sequence length="140" mass="15421">MDWLSKKKFVIVCHEKVVRIPLEGDGILRVYGERSWKAAKALMNAKVDEPRISDILVVRDFTDVFPEDLSGLPPQRQVKPGWIRAGRGAPIPNHFQKGSLMLEGASPLSDQSASSRKSEEVITDEPHAGKLAHVVLAGLS</sequence>
<keyword evidence="3" id="KW-1185">Reference proteome</keyword>
<evidence type="ECO:0000313" key="3">
    <source>
        <dbReference type="Proteomes" id="UP001151760"/>
    </source>
</evidence>
<reference evidence="2" key="1">
    <citation type="journal article" date="2022" name="Int. J. Mol. Sci.">
        <title>Draft Genome of Tanacetum Coccineum: Genomic Comparison of Closely Related Tanacetum-Family Plants.</title>
        <authorList>
            <person name="Yamashiro T."/>
            <person name="Shiraishi A."/>
            <person name="Nakayama K."/>
            <person name="Satake H."/>
        </authorList>
    </citation>
    <scope>NUCLEOTIDE SEQUENCE</scope>
</reference>
<protein>
    <submittedName>
        <fullName evidence="2">Uncharacterized protein</fullName>
    </submittedName>
</protein>
<organism evidence="2 3">
    <name type="scientific">Tanacetum coccineum</name>
    <dbReference type="NCBI Taxonomy" id="301880"/>
    <lineage>
        <taxon>Eukaryota</taxon>
        <taxon>Viridiplantae</taxon>
        <taxon>Streptophyta</taxon>
        <taxon>Embryophyta</taxon>
        <taxon>Tracheophyta</taxon>
        <taxon>Spermatophyta</taxon>
        <taxon>Magnoliopsida</taxon>
        <taxon>eudicotyledons</taxon>
        <taxon>Gunneridae</taxon>
        <taxon>Pentapetalae</taxon>
        <taxon>asterids</taxon>
        <taxon>campanulids</taxon>
        <taxon>Asterales</taxon>
        <taxon>Asteraceae</taxon>
        <taxon>Asteroideae</taxon>
        <taxon>Anthemideae</taxon>
        <taxon>Anthemidinae</taxon>
        <taxon>Tanacetum</taxon>
    </lineage>
</organism>
<comment type="caution">
    <text evidence="2">The sequence shown here is derived from an EMBL/GenBank/DDBJ whole genome shotgun (WGS) entry which is preliminary data.</text>
</comment>
<gene>
    <name evidence="2" type="ORF">Tco_0679559</name>
</gene>
<name>A0ABQ4XI62_9ASTR</name>
<dbReference type="EMBL" id="BQNB010009544">
    <property type="protein sequence ID" value="GJS64995.1"/>
    <property type="molecule type" value="Genomic_DNA"/>
</dbReference>
<proteinExistence type="predicted"/>
<reference evidence="2" key="2">
    <citation type="submission" date="2022-01" db="EMBL/GenBank/DDBJ databases">
        <authorList>
            <person name="Yamashiro T."/>
            <person name="Shiraishi A."/>
            <person name="Satake H."/>
            <person name="Nakayama K."/>
        </authorList>
    </citation>
    <scope>NUCLEOTIDE SEQUENCE</scope>
</reference>
<dbReference type="Proteomes" id="UP001151760">
    <property type="component" value="Unassembled WGS sequence"/>
</dbReference>
<evidence type="ECO:0000313" key="2">
    <source>
        <dbReference type="EMBL" id="GJS64995.1"/>
    </source>
</evidence>
<evidence type="ECO:0000256" key="1">
    <source>
        <dbReference type="SAM" id="MobiDB-lite"/>
    </source>
</evidence>